<evidence type="ECO:0000256" key="5">
    <source>
        <dbReference type="ARBA" id="ARBA00023315"/>
    </source>
</evidence>
<evidence type="ECO:0000256" key="4">
    <source>
        <dbReference type="ARBA" id="ARBA00023098"/>
    </source>
</evidence>
<sequence length="293" mass="32234">MPNAWFECSEKGRLKVSDDLLPSRIFAATRQERKNMTLIHPTAVIDPKAELDSSVKVGAYTVIGPNVQIGANTEIGPHTVINGHTTIGENNRIFQFASLGEIPQDKKYRDEPTKLIIGNGNTIREFTTFNLGTVTGIGETRVGDDNWIMAYCHLAHDCVIGNHTIFANNASLAGHVTIGDYVVLGGYTLVFQFCQIGDYAMTAFAAGVHKDVPPYFMAAGYRAEPAGINSEGMRRNGFTAEQIAAVKDVYKTIYHRGIPFEEAKADILRRAETQAELAVFKDFFAQSTRGIIR</sequence>
<dbReference type="EC" id="2.3.1.129" evidence="6"/>
<evidence type="ECO:0000313" key="8">
    <source>
        <dbReference type="EMBL" id="KIC13255.1"/>
    </source>
</evidence>
<dbReference type="NCBIfam" id="TIGR01852">
    <property type="entry name" value="lipid_A_lpxA"/>
    <property type="match status" value="1"/>
</dbReference>
<feature type="domain" description="UDP N-acetylglucosamine O-acyltransferase C-terminal" evidence="7">
    <location>
        <begin position="211"/>
        <end position="292"/>
    </location>
</feature>
<dbReference type="Pfam" id="PF13720">
    <property type="entry name" value="Acetyltransf_11"/>
    <property type="match status" value="1"/>
</dbReference>
<reference evidence="8 9" key="1">
    <citation type="submission" date="2014-12" db="EMBL/GenBank/DDBJ databases">
        <title>Genome sequence of Morococcus cerebrosus.</title>
        <authorList>
            <person name="Shin S.-K."/>
            <person name="Yi H."/>
        </authorList>
    </citation>
    <scope>NUCLEOTIDE SEQUENCE [LARGE SCALE GENOMIC DNA]</scope>
    <source>
        <strain evidence="8 9">CIP 81.93</strain>
    </source>
</reference>
<organism evidence="8 9">
    <name type="scientific">Morococcus cerebrosus</name>
    <dbReference type="NCBI Taxonomy" id="1056807"/>
    <lineage>
        <taxon>Bacteria</taxon>
        <taxon>Pseudomonadati</taxon>
        <taxon>Pseudomonadota</taxon>
        <taxon>Betaproteobacteria</taxon>
        <taxon>Neisseriales</taxon>
        <taxon>Neisseriaceae</taxon>
        <taxon>Morococcus</taxon>
    </lineage>
</organism>
<dbReference type="AlphaFoldDB" id="A0A0C1EVL6"/>
<keyword evidence="6" id="KW-0963">Cytoplasm</keyword>
<dbReference type="Pfam" id="PF00132">
    <property type="entry name" value="Hexapep"/>
    <property type="match status" value="1"/>
</dbReference>
<dbReference type="PANTHER" id="PTHR43480">
    <property type="entry name" value="ACYL-[ACYL-CARRIER-PROTEIN]--UDP-N-ACETYLGLUCOSAMINE O-ACYLTRANSFERASE"/>
    <property type="match status" value="1"/>
</dbReference>
<gene>
    <name evidence="6" type="primary">lpxA</name>
    <name evidence="8" type="ORF">MCC93_01290</name>
</gene>
<comment type="similarity">
    <text evidence="6">Belongs to the transferase hexapeptide repeat family. LpxA subfamily.</text>
</comment>
<dbReference type="PIRSF" id="PIRSF000456">
    <property type="entry name" value="UDP-GlcNAc_acltr"/>
    <property type="match status" value="1"/>
</dbReference>
<comment type="catalytic activity">
    <reaction evidence="6">
        <text>a (3R)-hydroxyacyl-[ACP] + UDP-N-acetyl-alpha-D-glucosamine = a UDP-3-O-[(3R)-3-hydroxyacyl]-N-acetyl-alpha-D-glucosamine + holo-[ACP]</text>
        <dbReference type="Rhea" id="RHEA:67812"/>
        <dbReference type="Rhea" id="RHEA-COMP:9685"/>
        <dbReference type="Rhea" id="RHEA-COMP:9945"/>
        <dbReference type="ChEBI" id="CHEBI:57705"/>
        <dbReference type="ChEBI" id="CHEBI:64479"/>
        <dbReference type="ChEBI" id="CHEBI:78827"/>
        <dbReference type="ChEBI" id="CHEBI:173225"/>
        <dbReference type="EC" id="2.3.1.129"/>
    </reaction>
</comment>
<dbReference type="GO" id="GO:0016020">
    <property type="term" value="C:membrane"/>
    <property type="evidence" value="ECO:0007669"/>
    <property type="project" value="GOC"/>
</dbReference>
<dbReference type="Proteomes" id="UP000031390">
    <property type="component" value="Unassembled WGS sequence"/>
</dbReference>
<evidence type="ECO:0000256" key="6">
    <source>
        <dbReference type="HAMAP-Rule" id="MF_00387"/>
    </source>
</evidence>
<dbReference type="SUPFAM" id="SSF51161">
    <property type="entry name" value="Trimeric LpxA-like enzymes"/>
    <property type="match status" value="1"/>
</dbReference>
<dbReference type="InterPro" id="IPR011004">
    <property type="entry name" value="Trimer_LpxA-like_sf"/>
</dbReference>
<evidence type="ECO:0000256" key="1">
    <source>
        <dbReference type="ARBA" id="ARBA00022516"/>
    </source>
</evidence>
<comment type="subunit">
    <text evidence="6">Homotrimer.</text>
</comment>
<evidence type="ECO:0000313" key="9">
    <source>
        <dbReference type="Proteomes" id="UP000031390"/>
    </source>
</evidence>
<evidence type="ECO:0000256" key="3">
    <source>
        <dbReference type="ARBA" id="ARBA00022679"/>
    </source>
</evidence>
<dbReference type="CDD" id="cd03351">
    <property type="entry name" value="LbH_UDP-GlcNAc_AT"/>
    <property type="match status" value="1"/>
</dbReference>
<comment type="caution">
    <text evidence="8">The sequence shown here is derived from an EMBL/GenBank/DDBJ whole genome shotgun (WGS) entry which is preliminary data.</text>
</comment>
<proteinExistence type="inferred from homology"/>
<dbReference type="GO" id="GO:0009245">
    <property type="term" value="P:lipid A biosynthetic process"/>
    <property type="evidence" value="ECO:0007669"/>
    <property type="project" value="UniProtKB-UniRule"/>
</dbReference>
<keyword evidence="5 6" id="KW-0012">Acyltransferase</keyword>
<dbReference type="InterPro" id="IPR037157">
    <property type="entry name" value="Acetyltransf_C_sf"/>
</dbReference>
<dbReference type="GO" id="GO:0005737">
    <property type="term" value="C:cytoplasm"/>
    <property type="evidence" value="ECO:0007669"/>
    <property type="project" value="UniProtKB-SubCell"/>
</dbReference>
<dbReference type="GO" id="GO:0008780">
    <property type="term" value="F:acyl-[acyl-carrier-protein]-UDP-N-acetylglucosamine O-acyltransferase activity"/>
    <property type="evidence" value="ECO:0007669"/>
    <property type="project" value="UniProtKB-UniRule"/>
</dbReference>
<protein>
    <recommendedName>
        <fullName evidence="6">Acyl-[acyl-carrier-protein]--UDP-N-acetylglucosamine O-acyltransferase</fullName>
        <shortName evidence="6">UDP-N-acetylglucosamine acyltransferase</shortName>
        <ecNumber evidence="6">2.3.1.129</ecNumber>
    </recommendedName>
</protein>
<dbReference type="Gene3D" id="2.160.10.10">
    <property type="entry name" value="Hexapeptide repeat proteins"/>
    <property type="match status" value="1"/>
</dbReference>
<dbReference type="EMBL" id="JUFZ01000003">
    <property type="protein sequence ID" value="KIC13255.1"/>
    <property type="molecule type" value="Genomic_DNA"/>
</dbReference>
<keyword evidence="6" id="KW-0677">Repeat</keyword>
<keyword evidence="2 6" id="KW-0441">Lipid A biosynthesis</keyword>
<dbReference type="NCBIfam" id="NF003657">
    <property type="entry name" value="PRK05289.1"/>
    <property type="match status" value="1"/>
</dbReference>
<comment type="function">
    <text evidence="6">Involved in the biosynthesis of lipid A, a phosphorylated glycolipid that anchors the lipopolysaccharide to the outer membrane of the cell.</text>
</comment>
<comment type="pathway">
    <text evidence="6">Glycolipid biosynthesis; lipid IV(A) biosynthesis; lipid IV(A) from (3R)-3-hydroxytetradecanoyl-[acyl-carrier-protein] and UDP-N-acetyl-alpha-D-glucosamine: step 1/6.</text>
</comment>
<evidence type="ECO:0000259" key="7">
    <source>
        <dbReference type="Pfam" id="PF13720"/>
    </source>
</evidence>
<dbReference type="InterPro" id="IPR010137">
    <property type="entry name" value="Lipid_A_LpxA"/>
</dbReference>
<dbReference type="PANTHER" id="PTHR43480:SF1">
    <property type="entry name" value="ACYL-[ACYL-CARRIER-PROTEIN]--UDP-N-ACETYLGLUCOSAMINE O-ACYLTRANSFERASE, MITOCHONDRIAL-RELATED"/>
    <property type="match status" value="1"/>
</dbReference>
<dbReference type="Gene3D" id="1.20.1180.10">
    <property type="entry name" value="Udp N-acetylglucosamine O-acyltransferase, C-terminal domain"/>
    <property type="match status" value="1"/>
</dbReference>
<keyword evidence="4 6" id="KW-0443">Lipid metabolism</keyword>
<evidence type="ECO:0000256" key="2">
    <source>
        <dbReference type="ARBA" id="ARBA00022556"/>
    </source>
</evidence>
<dbReference type="HAMAP" id="MF_00387">
    <property type="entry name" value="LpxA"/>
    <property type="match status" value="1"/>
</dbReference>
<comment type="subcellular location">
    <subcellularLocation>
        <location evidence="6">Cytoplasm</location>
    </subcellularLocation>
</comment>
<dbReference type="InterPro" id="IPR001451">
    <property type="entry name" value="Hexapep"/>
</dbReference>
<keyword evidence="3 6" id="KW-0808">Transferase</keyword>
<dbReference type="PATRIC" id="fig|1056807.3.peg.124"/>
<keyword evidence="1 6" id="KW-0444">Lipid biosynthesis</keyword>
<dbReference type="UniPathway" id="UPA00359">
    <property type="reaction ID" value="UER00477"/>
</dbReference>
<dbReference type="InterPro" id="IPR029098">
    <property type="entry name" value="Acetyltransf_C"/>
</dbReference>
<name>A0A0C1EVL6_9NEIS</name>
<accession>A0A0C1EVL6</accession>